<dbReference type="PANTHER" id="PTHR37305">
    <property type="entry name" value="INTEGRAL MEMBRANE PROTEIN-RELATED"/>
    <property type="match status" value="1"/>
</dbReference>
<organism evidence="2">
    <name type="scientific">Verrucosispora sp. MS100047</name>
    <dbReference type="NCBI Taxonomy" id="1410949"/>
    <lineage>
        <taxon>Bacteria</taxon>
        <taxon>Bacillati</taxon>
        <taxon>Actinomycetota</taxon>
        <taxon>Actinomycetes</taxon>
        <taxon>Micromonosporales</taxon>
        <taxon>Micromonosporaceae</taxon>
        <taxon>Micromonospora</taxon>
    </lineage>
</organism>
<accession>A0A097CRP7</accession>
<feature type="transmembrane region" description="Helical" evidence="1">
    <location>
        <begin position="71"/>
        <end position="91"/>
    </location>
</feature>
<dbReference type="Pfam" id="PF12730">
    <property type="entry name" value="ABC2_membrane_4"/>
    <property type="match status" value="1"/>
</dbReference>
<dbReference type="EMBL" id="KF826633">
    <property type="protein sequence ID" value="AIS85319.1"/>
    <property type="molecule type" value="Genomic_DNA"/>
</dbReference>
<feature type="transmembrane region" description="Helical" evidence="1">
    <location>
        <begin position="158"/>
        <end position="183"/>
    </location>
</feature>
<dbReference type="AlphaFoldDB" id="A0A097CRP7"/>
<gene>
    <name evidence="2" type="ORF">VASRM7_81</name>
</gene>
<feature type="transmembrane region" description="Helical" evidence="1">
    <location>
        <begin position="16"/>
        <end position="40"/>
    </location>
</feature>
<evidence type="ECO:0000256" key="1">
    <source>
        <dbReference type="SAM" id="Phobius"/>
    </source>
</evidence>
<keyword evidence="1" id="KW-0472">Membrane</keyword>
<feature type="transmembrane region" description="Helical" evidence="1">
    <location>
        <begin position="252"/>
        <end position="275"/>
    </location>
</feature>
<keyword evidence="1" id="KW-0812">Transmembrane</keyword>
<dbReference type="GO" id="GO:0005886">
    <property type="term" value="C:plasma membrane"/>
    <property type="evidence" value="ECO:0007669"/>
    <property type="project" value="UniProtKB-SubCell"/>
</dbReference>
<evidence type="ECO:0008006" key="3">
    <source>
        <dbReference type="Google" id="ProtNLM"/>
    </source>
</evidence>
<dbReference type="GO" id="GO:0140359">
    <property type="term" value="F:ABC-type transporter activity"/>
    <property type="evidence" value="ECO:0007669"/>
    <property type="project" value="InterPro"/>
</dbReference>
<protein>
    <recommendedName>
        <fullName evidence="3">ABC transporter permease</fullName>
    </recommendedName>
</protein>
<proteinExistence type="predicted"/>
<sequence length="280" mass="28834">MIASVRAAWFADRRRPAVWTVTATWTLLALAFGIGIPYLVHLTLAGDPEQADAAETLLAAVLPGQLVTTGIGLFPLFGGAIVVILGALVVGNEYRWGTLNLIFTQRPRRGQVLAGHAVVLCGLTLLVAVLTFGALAVVTGVLAVVEGRGADWPPVADLAGAVAAAWLICTAHASVGWFLAIVFRSTATAIAIGLVWTLVLENAISGLALVLSPLEVLQKLLLAPSSGALAGALGARSQFDGGTPGVLESSSAVLPATVLLGYTLLMFGLGSWLAARRDVS</sequence>
<dbReference type="PANTHER" id="PTHR37305:SF1">
    <property type="entry name" value="MEMBRANE PROTEIN"/>
    <property type="match status" value="1"/>
</dbReference>
<evidence type="ECO:0000313" key="2">
    <source>
        <dbReference type="EMBL" id="AIS85319.1"/>
    </source>
</evidence>
<name>A0A097CRP7_9ACTN</name>
<reference evidence="2" key="1">
    <citation type="journal article" date="2016" name="Appl. Microbiol. Biotechnol.">
        <title>Anti-MRSA and anti-TB metabolites from marine-derived Verrucosispora sp. MS100047.</title>
        <authorList>
            <person name="Huang P."/>
            <person name="Xie F."/>
            <person name="Ren B."/>
            <person name="Wang Q."/>
            <person name="Wang J."/>
            <person name="Wang Q."/>
            <person name="Abdel-Mageed W.M."/>
            <person name="Liu M."/>
            <person name="Han J."/>
            <person name="Oyeleye A."/>
            <person name="Shen J."/>
            <person name="Song F."/>
            <person name="Dai H."/>
            <person name="Liu X."/>
            <person name="Zhang L."/>
        </authorList>
    </citation>
    <scope>NUCLEOTIDE SEQUENCE</scope>
    <source>
        <strain evidence="2">MS100047</strain>
    </source>
</reference>
<feature type="transmembrane region" description="Helical" evidence="1">
    <location>
        <begin position="190"/>
        <end position="211"/>
    </location>
</feature>
<keyword evidence="1" id="KW-1133">Transmembrane helix</keyword>
<feature type="transmembrane region" description="Helical" evidence="1">
    <location>
        <begin position="112"/>
        <end position="138"/>
    </location>
</feature>